<evidence type="ECO:0000313" key="1">
    <source>
        <dbReference type="EMBL" id="MBD2716950.1"/>
    </source>
</evidence>
<name>A0ABR8JNF6_9BACT</name>
<accession>A0ABR8JNF6</accession>
<dbReference type="Proteomes" id="UP000642468">
    <property type="component" value="Unassembled WGS sequence"/>
</dbReference>
<comment type="caution">
    <text evidence="1">The sequence shown here is derived from an EMBL/GenBank/DDBJ whole genome shotgun (WGS) entry which is preliminary data.</text>
</comment>
<sequence length="197" mass="22775">MTLTRRRKVRGSKRRLKHLVHQSVIAAPLSEPRLQRYGYDYNKLGLGPWHHRQPPQRVRQLAARHLLTTFFDWQRQLGAQPEPFYLAIWLVDSDFAHSSQVVAGIRERREWYHSLFGKPDPAGPPLPAEYQLLPGADQLTWHPHPREVELDVFDYPGGWPAWALRKPNRLRPSGEGGECMLVQTGWVWVGQATPVLT</sequence>
<reference evidence="1 2" key="1">
    <citation type="submission" date="2020-09" db="EMBL/GenBank/DDBJ databases">
        <authorList>
            <person name="Kim M.K."/>
        </authorList>
    </citation>
    <scope>NUCLEOTIDE SEQUENCE [LARGE SCALE GENOMIC DNA]</scope>
    <source>
        <strain evidence="1 2">BT646</strain>
    </source>
</reference>
<dbReference type="EMBL" id="JACWZZ010000004">
    <property type="protein sequence ID" value="MBD2716950.1"/>
    <property type="molecule type" value="Genomic_DNA"/>
</dbReference>
<keyword evidence="2" id="KW-1185">Reference proteome</keyword>
<evidence type="ECO:0000313" key="2">
    <source>
        <dbReference type="Proteomes" id="UP000642468"/>
    </source>
</evidence>
<protein>
    <submittedName>
        <fullName evidence="1">Uncharacterized protein</fullName>
    </submittedName>
</protein>
<gene>
    <name evidence="1" type="ORF">IC231_18020</name>
</gene>
<organism evidence="1 2">
    <name type="scientific">Hymenobacter duratus</name>
    <dbReference type="NCBI Taxonomy" id="2771356"/>
    <lineage>
        <taxon>Bacteria</taxon>
        <taxon>Pseudomonadati</taxon>
        <taxon>Bacteroidota</taxon>
        <taxon>Cytophagia</taxon>
        <taxon>Cytophagales</taxon>
        <taxon>Hymenobacteraceae</taxon>
        <taxon>Hymenobacter</taxon>
    </lineage>
</organism>
<dbReference type="RefSeq" id="WP_190785865.1">
    <property type="nucleotide sequence ID" value="NZ_JACWZZ010000004.1"/>
</dbReference>
<proteinExistence type="predicted"/>